<sequence length="289" mass="30986">MDPVFLALLVVAFVVLAAAVPQLLPRVTALRGVPGQALLLWQAVAFAGVMSGLLVAPLALLLIARNGREIPHPHQHRVLFAIAFAVTALVLGRLLLHAHRTGMALRRTRRNHAELLDILGQENDRQVRVIEHPTPTAYCIPGRHERVVLTDSTLAQLSATQVEAVLAHERAHLRWRHDLVLEYFTVLHTVVPRWLRSDAGLVEVRLLIELMADRRAAQLVGAVPVAGALVALADGSTPPAALGAGEGASARLAQLAQTRPRPGLAALTVVAAVLVVALPVLLAALIVWS</sequence>
<feature type="transmembrane region" description="Helical" evidence="7">
    <location>
        <begin position="264"/>
        <end position="288"/>
    </location>
</feature>
<protein>
    <submittedName>
        <fullName evidence="9">M56 family metallopeptidase</fullName>
    </submittedName>
</protein>
<keyword evidence="7" id="KW-0472">Membrane</keyword>
<keyword evidence="3 6" id="KW-0378">Hydrolase</keyword>
<dbReference type="PANTHER" id="PTHR34978">
    <property type="entry name" value="POSSIBLE SENSOR-TRANSDUCER PROTEIN BLAR"/>
    <property type="match status" value="1"/>
</dbReference>
<evidence type="ECO:0000256" key="2">
    <source>
        <dbReference type="ARBA" id="ARBA00022723"/>
    </source>
</evidence>
<accession>A0A967B1R5</accession>
<evidence type="ECO:0000313" key="10">
    <source>
        <dbReference type="Proteomes" id="UP000744769"/>
    </source>
</evidence>
<keyword evidence="7" id="KW-0812">Transmembrane</keyword>
<evidence type="ECO:0000256" key="5">
    <source>
        <dbReference type="ARBA" id="ARBA00023049"/>
    </source>
</evidence>
<keyword evidence="5 6" id="KW-0482">Metalloprotease</keyword>
<proteinExistence type="inferred from homology"/>
<evidence type="ECO:0000256" key="1">
    <source>
        <dbReference type="ARBA" id="ARBA00022670"/>
    </source>
</evidence>
<dbReference type="GO" id="GO:0006508">
    <property type="term" value="P:proteolysis"/>
    <property type="evidence" value="ECO:0007669"/>
    <property type="project" value="UniProtKB-KW"/>
</dbReference>
<evidence type="ECO:0000259" key="8">
    <source>
        <dbReference type="Pfam" id="PF01435"/>
    </source>
</evidence>
<name>A0A967B1R5_9MICO</name>
<comment type="cofactor">
    <cofactor evidence="6">
        <name>Zn(2+)</name>
        <dbReference type="ChEBI" id="CHEBI:29105"/>
    </cofactor>
    <text evidence="6">Binds 1 zinc ion per subunit.</text>
</comment>
<feature type="transmembrane region" description="Helical" evidence="7">
    <location>
        <begin position="43"/>
        <end position="64"/>
    </location>
</feature>
<dbReference type="AlphaFoldDB" id="A0A967B1R5"/>
<keyword evidence="1 6" id="KW-0645">Protease</keyword>
<keyword evidence="4 6" id="KW-0862">Zinc</keyword>
<dbReference type="InterPro" id="IPR052173">
    <property type="entry name" value="Beta-lactam_resp_regulator"/>
</dbReference>
<dbReference type="InterPro" id="IPR001915">
    <property type="entry name" value="Peptidase_M48"/>
</dbReference>
<feature type="domain" description="Peptidase M48" evidence="8">
    <location>
        <begin position="112"/>
        <end position="184"/>
    </location>
</feature>
<dbReference type="CDD" id="cd07326">
    <property type="entry name" value="M56_BlaR1_MecR1_like"/>
    <property type="match status" value="1"/>
</dbReference>
<keyword evidence="10" id="KW-1185">Reference proteome</keyword>
<keyword evidence="7" id="KW-1133">Transmembrane helix</keyword>
<evidence type="ECO:0000256" key="4">
    <source>
        <dbReference type="ARBA" id="ARBA00022833"/>
    </source>
</evidence>
<gene>
    <name evidence="9" type="ORF">G9U51_15700</name>
</gene>
<evidence type="ECO:0000313" key="9">
    <source>
        <dbReference type="EMBL" id="NHN57216.1"/>
    </source>
</evidence>
<evidence type="ECO:0000256" key="7">
    <source>
        <dbReference type="SAM" id="Phobius"/>
    </source>
</evidence>
<comment type="caution">
    <text evidence="9">The sequence shown here is derived from an EMBL/GenBank/DDBJ whole genome shotgun (WGS) entry which is preliminary data.</text>
</comment>
<dbReference type="GO" id="GO:0004222">
    <property type="term" value="F:metalloendopeptidase activity"/>
    <property type="evidence" value="ECO:0007669"/>
    <property type="project" value="InterPro"/>
</dbReference>
<evidence type="ECO:0000256" key="6">
    <source>
        <dbReference type="RuleBase" id="RU003983"/>
    </source>
</evidence>
<dbReference type="EMBL" id="JAAOIV010000013">
    <property type="protein sequence ID" value="NHN57216.1"/>
    <property type="molecule type" value="Genomic_DNA"/>
</dbReference>
<dbReference type="GO" id="GO:0046872">
    <property type="term" value="F:metal ion binding"/>
    <property type="evidence" value="ECO:0007669"/>
    <property type="project" value="UniProtKB-KW"/>
</dbReference>
<dbReference type="Proteomes" id="UP000744769">
    <property type="component" value="Unassembled WGS sequence"/>
</dbReference>
<keyword evidence="2" id="KW-0479">Metal-binding</keyword>
<reference evidence="9" key="1">
    <citation type="submission" date="2020-03" db="EMBL/GenBank/DDBJ databases">
        <title>Draft sequencing of Calidifontibacter sp. DB0510.</title>
        <authorList>
            <person name="Kim D.-U."/>
        </authorList>
    </citation>
    <scope>NUCLEOTIDE SEQUENCE</scope>
    <source>
        <strain evidence="9">DB0510</strain>
    </source>
</reference>
<feature type="transmembrane region" description="Helical" evidence="7">
    <location>
        <begin position="76"/>
        <end position="96"/>
    </location>
</feature>
<dbReference type="Gene3D" id="3.30.2010.10">
    <property type="entry name" value="Metalloproteases ('zincins'), catalytic domain"/>
    <property type="match status" value="1"/>
</dbReference>
<dbReference type="RefSeq" id="WP_166198277.1">
    <property type="nucleotide sequence ID" value="NZ_JAAOIV010000013.1"/>
</dbReference>
<organism evidence="9 10">
    <name type="scientific">Metallococcus carri</name>
    <dbReference type="NCBI Taxonomy" id="1656884"/>
    <lineage>
        <taxon>Bacteria</taxon>
        <taxon>Bacillati</taxon>
        <taxon>Actinomycetota</taxon>
        <taxon>Actinomycetes</taxon>
        <taxon>Micrococcales</taxon>
        <taxon>Dermacoccaceae</taxon>
        <taxon>Metallococcus</taxon>
    </lineage>
</organism>
<evidence type="ECO:0000256" key="3">
    <source>
        <dbReference type="ARBA" id="ARBA00022801"/>
    </source>
</evidence>
<dbReference type="PANTHER" id="PTHR34978:SF3">
    <property type="entry name" value="SLR0241 PROTEIN"/>
    <property type="match status" value="1"/>
</dbReference>
<dbReference type="Pfam" id="PF01435">
    <property type="entry name" value="Peptidase_M48"/>
    <property type="match status" value="1"/>
</dbReference>
<comment type="similarity">
    <text evidence="6">Belongs to the peptidase M48 family.</text>
</comment>